<feature type="non-terminal residue" evidence="4">
    <location>
        <position position="425"/>
    </location>
</feature>
<evidence type="ECO:0008006" key="7">
    <source>
        <dbReference type="Google" id="ProtNLM"/>
    </source>
</evidence>
<sequence length="425" mass="50003">AVFQVTNVLPENDKWIVSLTAVDDVEYLSHNQFFKRLRTILKRICGMGSEMTSLQFDLALEYAFQANDIIKVITDSNTTLTFIIELIGDIYMNKKQFDLALEYYVKAIKYVDANELFLIAQYHFDIGRIYFLQNNLEFSLKHCLQSLEILDEMFPLISIDHLHQFLSKIYFQISNYPMAIKHAEKALAIDKEMYSVQDKRNTDTYILLGDIYFSTKQYDLSIEYLTKGVEFLIYKKSKYYNQISTSYITIASCYFRKKIYDKACRYFIKALITKELHLDDVDNMEEMNFIIGQLNFCIAECYSEMNKCDLAISYYKESLKFDEKYSFSKENKLLETIGMYENNLWKRDISLLSLEATTTDQKVVSTSAQFILDTLHLDLRIGLLYMKMCCFKLAVEYLTKAVSLLSNEKIHENMKLNDKIYIFQL</sequence>
<feature type="repeat" description="TPR" evidence="3">
    <location>
        <begin position="81"/>
        <end position="114"/>
    </location>
</feature>
<dbReference type="SUPFAM" id="SSF81901">
    <property type="entry name" value="HCP-like"/>
    <property type="match status" value="1"/>
</dbReference>
<dbReference type="PROSITE" id="PS50005">
    <property type="entry name" value="TPR"/>
    <property type="match status" value="1"/>
</dbReference>
<dbReference type="SMART" id="SM00028">
    <property type="entry name" value="TPR"/>
    <property type="match status" value="7"/>
</dbReference>
<organism evidence="4 6">
    <name type="scientific">Didymodactylos carnosus</name>
    <dbReference type="NCBI Taxonomy" id="1234261"/>
    <lineage>
        <taxon>Eukaryota</taxon>
        <taxon>Metazoa</taxon>
        <taxon>Spiralia</taxon>
        <taxon>Gnathifera</taxon>
        <taxon>Rotifera</taxon>
        <taxon>Eurotatoria</taxon>
        <taxon>Bdelloidea</taxon>
        <taxon>Philodinida</taxon>
        <taxon>Philodinidae</taxon>
        <taxon>Didymodactylos</taxon>
    </lineage>
</organism>
<evidence type="ECO:0000256" key="2">
    <source>
        <dbReference type="ARBA" id="ARBA00022803"/>
    </source>
</evidence>
<dbReference type="InterPro" id="IPR019734">
    <property type="entry name" value="TPR_rpt"/>
</dbReference>
<dbReference type="AlphaFoldDB" id="A0A816B5P8"/>
<gene>
    <name evidence="4" type="ORF">GPM918_LOCUS42770</name>
    <name evidence="5" type="ORF">SRO942_LOCUS44090</name>
</gene>
<evidence type="ECO:0000313" key="6">
    <source>
        <dbReference type="Proteomes" id="UP000663829"/>
    </source>
</evidence>
<reference evidence="4" key="1">
    <citation type="submission" date="2021-02" db="EMBL/GenBank/DDBJ databases">
        <authorList>
            <person name="Nowell W R."/>
        </authorList>
    </citation>
    <scope>NUCLEOTIDE SEQUENCE</scope>
</reference>
<dbReference type="InterPro" id="IPR011990">
    <property type="entry name" value="TPR-like_helical_dom_sf"/>
</dbReference>
<comment type="caution">
    <text evidence="4">The sequence shown here is derived from an EMBL/GenBank/DDBJ whole genome shotgun (WGS) entry which is preliminary data.</text>
</comment>
<dbReference type="PANTHER" id="PTHR45641">
    <property type="entry name" value="TETRATRICOPEPTIDE REPEAT PROTEIN (AFU_ORTHOLOGUE AFUA_6G03870)"/>
    <property type="match status" value="1"/>
</dbReference>
<dbReference type="PANTHER" id="PTHR45641:SF19">
    <property type="entry name" value="NEPHROCYSTIN-3"/>
    <property type="match status" value="1"/>
</dbReference>
<keyword evidence="6" id="KW-1185">Reference proteome</keyword>
<protein>
    <recommendedName>
        <fullName evidence="7">Tetratricopeptide repeat protein</fullName>
    </recommendedName>
</protein>
<evidence type="ECO:0000256" key="1">
    <source>
        <dbReference type="ARBA" id="ARBA00022737"/>
    </source>
</evidence>
<accession>A0A816B5P8</accession>
<dbReference type="EMBL" id="CAJOBC010103478">
    <property type="protein sequence ID" value="CAF4486244.1"/>
    <property type="molecule type" value="Genomic_DNA"/>
</dbReference>
<dbReference type="Pfam" id="PF13181">
    <property type="entry name" value="TPR_8"/>
    <property type="match status" value="2"/>
</dbReference>
<proteinExistence type="predicted"/>
<keyword evidence="2 3" id="KW-0802">TPR repeat</keyword>
<dbReference type="EMBL" id="CAJNOQ010036903">
    <property type="protein sequence ID" value="CAF1606233.1"/>
    <property type="molecule type" value="Genomic_DNA"/>
</dbReference>
<dbReference type="Proteomes" id="UP000663829">
    <property type="component" value="Unassembled WGS sequence"/>
</dbReference>
<evidence type="ECO:0000313" key="4">
    <source>
        <dbReference type="EMBL" id="CAF1606233.1"/>
    </source>
</evidence>
<evidence type="ECO:0000256" key="3">
    <source>
        <dbReference type="PROSITE-ProRule" id="PRU00339"/>
    </source>
</evidence>
<dbReference type="Gene3D" id="1.25.40.10">
    <property type="entry name" value="Tetratricopeptide repeat domain"/>
    <property type="match status" value="2"/>
</dbReference>
<name>A0A816B5P8_9BILA</name>
<evidence type="ECO:0000313" key="5">
    <source>
        <dbReference type="EMBL" id="CAF4486244.1"/>
    </source>
</evidence>
<feature type="non-terminal residue" evidence="4">
    <location>
        <position position="1"/>
    </location>
</feature>
<dbReference type="OrthoDB" id="9321902at2759"/>
<keyword evidence="1" id="KW-0677">Repeat</keyword>
<dbReference type="Proteomes" id="UP000681722">
    <property type="component" value="Unassembled WGS sequence"/>
</dbReference>